<sequence>MKTGDDWLTSSNVKIACYSLIILNSICIILGIAYLSIPTYSILWDILGFILLFTLFDSILLVYLQSTRIPKRSNTRSRLNLLSYIYLVLIILSMIGMLLGNLLISSIYSNKLVANLGAYLSIYLFYFGILIFGIFFVLLELREYNNENLWLHKPLFKGTYIKRSPRANKILKKVVTIISRITFFFGILFAIVIVFGSFEVLTTFIAIIAAQFGVFFSIIFFANTILLLKLKQHKWSSKKYSRNVTIGFLVSGLLLVPVFSTNNTVNDIERNFSSAFGPNWQEKIPPNANQYFLETPFSLSNYFLGIPPKNSKIERNTLFYENEGIKLYFDAYMPLNNGEGLPGQNSTIIRIHGGSWTSGDKGMMNMMQMNKYFAAQGYIVYDIQYGLSSNPLFSLDPTTPSDKKGNFDIDDMMRHIGVFTNYLYNHSDEYGANIKSVFISGSSSGGQLAMAVALAISSGNYTHIFNKDLTIKGLIPFYPANGAMRFFGVSGRDEFKKPEKLIENDSPPCLIFQGTHDILNYFSIAENIRDTYNAKGNEKVAILWMPIGGHASDFYFPGYYNQIFLYYMERFLYLYH</sequence>
<dbReference type="GO" id="GO:0016787">
    <property type="term" value="F:hydrolase activity"/>
    <property type="evidence" value="ECO:0007669"/>
    <property type="project" value="UniProtKB-KW"/>
</dbReference>
<feature type="transmembrane region" description="Helical" evidence="2">
    <location>
        <begin position="84"/>
        <end position="104"/>
    </location>
</feature>
<dbReference type="PANTHER" id="PTHR48081">
    <property type="entry name" value="AB HYDROLASE SUPERFAMILY PROTEIN C4A8.06C"/>
    <property type="match status" value="1"/>
</dbReference>
<evidence type="ECO:0000256" key="2">
    <source>
        <dbReference type="SAM" id="Phobius"/>
    </source>
</evidence>
<dbReference type="InterPro" id="IPR050300">
    <property type="entry name" value="GDXG_lipolytic_enzyme"/>
</dbReference>
<accession>A0A0F9PV56</accession>
<dbReference type="Pfam" id="PF20434">
    <property type="entry name" value="BD-FAE"/>
    <property type="match status" value="1"/>
</dbReference>
<gene>
    <name evidence="4" type="ORF">LCGC14_0783040</name>
</gene>
<evidence type="ECO:0000313" key="4">
    <source>
        <dbReference type="EMBL" id="KKN35505.1"/>
    </source>
</evidence>
<feature type="transmembrane region" description="Helical" evidence="2">
    <location>
        <begin position="204"/>
        <end position="228"/>
    </location>
</feature>
<dbReference type="InterPro" id="IPR049492">
    <property type="entry name" value="BD-FAE-like_dom"/>
</dbReference>
<keyword evidence="1" id="KW-0378">Hydrolase</keyword>
<name>A0A0F9PV56_9ZZZZ</name>
<keyword evidence="2" id="KW-1133">Transmembrane helix</keyword>
<keyword evidence="2" id="KW-0472">Membrane</keyword>
<comment type="caution">
    <text evidence="4">The sequence shown here is derived from an EMBL/GenBank/DDBJ whole genome shotgun (WGS) entry which is preliminary data.</text>
</comment>
<feature type="transmembrane region" description="Helical" evidence="2">
    <location>
        <begin position="42"/>
        <end position="64"/>
    </location>
</feature>
<organism evidence="4">
    <name type="scientific">marine sediment metagenome</name>
    <dbReference type="NCBI Taxonomy" id="412755"/>
    <lineage>
        <taxon>unclassified sequences</taxon>
        <taxon>metagenomes</taxon>
        <taxon>ecological metagenomes</taxon>
    </lineage>
</organism>
<proteinExistence type="predicted"/>
<dbReference type="AlphaFoldDB" id="A0A0F9PV56"/>
<dbReference type="EMBL" id="LAZR01002034">
    <property type="protein sequence ID" value="KKN35505.1"/>
    <property type="molecule type" value="Genomic_DNA"/>
</dbReference>
<feature type="transmembrane region" description="Helical" evidence="2">
    <location>
        <begin position="116"/>
        <end position="139"/>
    </location>
</feature>
<dbReference type="SUPFAM" id="SSF53474">
    <property type="entry name" value="alpha/beta-Hydrolases"/>
    <property type="match status" value="1"/>
</dbReference>
<evidence type="ECO:0000256" key="1">
    <source>
        <dbReference type="ARBA" id="ARBA00022801"/>
    </source>
</evidence>
<feature type="transmembrane region" description="Helical" evidence="2">
    <location>
        <begin position="15"/>
        <end position="36"/>
    </location>
</feature>
<keyword evidence="2" id="KW-0812">Transmembrane</keyword>
<feature type="transmembrane region" description="Helical" evidence="2">
    <location>
        <begin position="240"/>
        <end position="260"/>
    </location>
</feature>
<protein>
    <recommendedName>
        <fullName evidence="3">BD-FAE-like domain-containing protein</fullName>
    </recommendedName>
</protein>
<evidence type="ECO:0000259" key="3">
    <source>
        <dbReference type="Pfam" id="PF20434"/>
    </source>
</evidence>
<reference evidence="4" key="1">
    <citation type="journal article" date="2015" name="Nature">
        <title>Complex archaea that bridge the gap between prokaryotes and eukaryotes.</title>
        <authorList>
            <person name="Spang A."/>
            <person name="Saw J.H."/>
            <person name="Jorgensen S.L."/>
            <person name="Zaremba-Niedzwiedzka K."/>
            <person name="Martijn J."/>
            <person name="Lind A.E."/>
            <person name="van Eijk R."/>
            <person name="Schleper C."/>
            <person name="Guy L."/>
            <person name="Ettema T.J."/>
        </authorList>
    </citation>
    <scope>NUCLEOTIDE SEQUENCE</scope>
</reference>
<dbReference type="InterPro" id="IPR029058">
    <property type="entry name" value="AB_hydrolase_fold"/>
</dbReference>
<dbReference type="Gene3D" id="3.40.50.1820">
    <property type="entry name" value="alpha/beta hydrolase"/>
    <property type="match status" value="1"/>
</dbReference>
<feature type="transmembrane region" description="Helical" evidence="2">
    <location>
        <begin position="174"/>
        <end position="198"/>
    </location>
</feature>
<feature type="domain" description="BD-FAE-like" evidence="3">
    <location>
        <begin position="331"/>
        <end position="457"/>
    </location>
</feature>